<organism evidence="2 3">
    <name type="scientific">Lojkania enalia</name>
    <dbReference type="NCBI Taxonomy" id="147567"/>
    <lineage>
        <taxon>Eukaryota</taxon>
        <taxon>Fungi</taxon>
        <taxon>Dikarya</taxon>
        <taxon>Ascomycota</taxon>
        <taxon>Pezizomycotina</taxon>
        <taxon>Dothideomycetes</taxon>
        <taxon>Pleosporomycetidae</taxon>
        <taxon>Pleosporales</taxon>
        <taxon>Pleosporales incertae sedis</taxon>
        <taxon>Lojkania</taxon>
    </lineage>
</organism>
<feature type="region of interest" description="Disordered" evidence="1">
    <location>
        <begin position="104"/>
        <end position="125"/>
    </location>
</feature>
<name>A0A9P4K0A0_9PLEO</name>
<gene>
    <name evidence="2" type="ORF">CC78DRAFT_585121</name>
</gene>
<dbReference type="AlphaFoldDB" id="A0A9P4K0A0"/>
<comment type="caution">
    <text evidence="2">The sequence shown here is derived from an EMBL/GenBank/DDBJ whole genome shotgun (WGS) entry which is preliminary data.</text>
</comment>
<evidence type="ECO:0000256" key="1">
    <source>
        <dbReference type="SAM" id="MobiDB-lite"/>
    </source>
</evidence>
<keyword evidence="3" id="KW-1185">Reference proteome</keyword>
<evidence type="ECO:0000313" key="2">
    <source>
        <dbReference type="EMBL" id="KAF2260227.1"/>
    </source>
</evidence>
<evidence type="ECO:0000313" key="3">
    <source>
        <dbReference type="Proteomes" id="UP000800093"/>
    </source>
</evidence>
<dbReference type="EMBL" id="ML986687">
    <property type="protein sequence ID" value="KAF2260227.1"/>
    <property type="molecule type" value="Genomic_DNA"/>
</dbReference>
<accession>A0A9P4K0A0</accession>
<sequence>MTSDWQHARFTLSLKRKCTCAATATSNGLRGPLGFKMDSLPNARRREIRSRAKKRRNQKRRRESEKALNIGFISTPNGEDKEVVQEKEISDEWVFETSYKSHHQKDDGAVSTASTSKDAPSAVSSPPFLLPQPSHTCVPAHSGVSEQHTAYSAQTRTALWGMSVPKIVGNKNFLPYEQSFTSAQLVEDIKDVEEAWTTEEDDPASSL</sequence>
<dbReference type="Proteomes" id="UP000800093">
    <property type="component" value="Unassembled WGS sequence"/>
</dbReference>
<protein>
    <submittedName>
        <fullName evidence="2">Uncharacterized protein</fullName>
    </submittedName>
</protein>
<feature type="compositionally biased region" description="Polar residues" evidence="1">
    <location>
        <begin position="111"/>
        <end position="124"/>
    </location>
</feature>
<reference evidence="3" key="1">
    <citation type="journal article" date="2020" name="Stud. Mycol.">
        <title>101 Dothideomycetes genomes: A test case for predicting lifestyles and emergence of pathogens.</title>
        <authorList>
            <person name="Haridas S."/>
            <person name="Albert R."/>
            <person name="Binder M."/>
            <person name="Bloem J."/>
            <person name="LaButti K."/>
            <person name="Salamov A."/>
            <person name="Andreopoulos B."/>
            <person name="Baker S."/>
            <person name="Barry K."/>
            <person name="Bills G."/>
            <person name="Bluhm B."/>
            <person name="Cannon C."/>
            <person name="Castanera R."/>
            <person name="Culley D."/>
            <person name="Daum C."/>
            <person name="Ezra D."/>
            <person name="Gonzalez J."/>
            <person name="Henrissat B."/>
            <person name="Kuo A."/>
            <person name="Liang C."/>
            <person name="Lipzen A."/>
            <person name="Lutzoni F."/>
            <person name="Magnuson J."/>
            <person name="Mondo S."/>
            <person name="Nolan M."/>
            <person name="Ohm R."/>
            <person name="Pangilinan J."/>
            <person name="Park H.-J."/>
            <person name="Ramirez L."/>
            <person name="Alfaro M."/>
            <person name="Sun H."/>
            <person name="Tritt A."/>
            <person name="Yoshinaga Y."/>
            <person name="Zwiers L.-H."/>
            <person name="Turgeon B."/>
            <person name="Goodwin S."/>
            <person name="Spatafora J."/>
            <person name="Crous P."/>
            <person name="Grigoriev I."/>
        </authorList>
    </citation>
    <scope>NUCLEOTIDE SEQUENCE [LARGE SCALE GENOMIC DNA]</scope>
    <source>
        <strain evidence="3">CBS 304.66</strain>
    </source>
</reference>
<proteinExistence type="predicted"/>